<name>A0A1H1X3Y5_9MICO</name>
<keyword evidence="3 6" id="KW-0812">Transmembrane</keyword>
<dbReference type="eggNOG" id="COG1295">
    <property type="taxonomic scope" value="Bacteria"/>
</dbReference>
<feature type="transmembrane region" description="Helical" evidence="6">
    <location>
        <begin position="243"/>
        <end position="265"/>
    </location>
</feature>
<dbReference type="RefSeq" id="WP_174521429.1">
    <property type="nucleotide sequence ID" value="NZ_LT629770.1"/>
</dbReference>
<evidence type="ECO:0000256" key="3">
    <source>
        <dbReference type="ARBA" id="ARBA00022692"/>
    </source>
</evidence>
<evidence type="ECO:0000256" key="6">
    <source>
        <dbReference type="SAM" id="Phobius"/>
    </source>
</evidence>
<dbReference type="GO" id="GO:0005886">
    <property type="term" value="C:plasma membrane"/>
    <property type="evidence" value="ECO:0007669"/>
    <property type="project" value="UniProtKB-SubCell"/>
</dbReference>
<proteinExistence type="predicted"/>
<evidence type="ECO:0000256" key="4">
    <source>
        <dbReference type="ARBA" id="ARBA00022989"/>
    </source>
</evidence>
<dbReference type="GeneID" id="36300346"/>
<evidence type="ECO:0000256" key="1">
    <source>
        <dbReference type="ARBA" id="ARBA00004651"/>
    </source>
</evidence>
<dbReference type="PANTHER" id="PTHR30213">
    <property type="entry name" value="INNER MEMBRANE PROTEIN YHJD"/>
    <property type="match status" value="1"/>
</dbReference>
<sequence length="357" mass="37667">MADTDNRDSENRSAALARPGLVARITGPVIAWALARRPVRAVLLYSERRGPMLADSVTYRALFSVFAGVLLGFSLAALWLSGNPEAWRAIIDAVQSAVPGLIGEGGVIDTKDLRTPASFSIAGIISLVALIGAALGAIGSLRTAIRTIAGTIQADILWIWVIVRNLLLAAGIGIAFVLAAGITFIGQLGVTWIGDLLGVPSDSPLLAWTVRILSLLVVFVLDAALIVGAFLLLSGVRPAARSLWSGAFLGAFGLIVLQQLSGLFVGGATSNPLLASFASLLALLIWLQLSTQVILVACAYIVTAEEERGDRLHERFGARTFVQRRLQRAEVDVKIATAELRDAQRAAAEENGTAATE</sequence>
<dbReference type="AlphaFoldDB" id="A0A1H1X3Y5"/>
<keyword evidence="4 6" id="KW-1133">Transmembrane helix</keyword>
<evidence type="ECO:0000313" key="7">
    <source>
        <dbReference type="EMBL" id="SDT04075.1"/>
    </source>
</evidence>
<protein>
    <submittedName>
        <fullName evidence="7">Membrane protein</fullName>
    </submittedName>
</protein>
<feature type="transmembrane region" description="Helical" evidence="6">
    <location>
        <begin position="277"/>
        <end position="302"/>
    </location>
</feature>
<gene>
    <name evidence="7" type="ORF">SAMN04489809_3353</name>
</gene>
<dbReference type="InterPro" id="IPR017039">
    <property type="entry name" value="Virul_fac_BrkB"/>
</dbReference>
<evidence type="ECO:0000256" key="5">
    <source>
        <dbReference type="ARBA" id="ARBA00023136"/>
    </source>
</evidence>
<comment type="subcellular location">
    <subcellularLocation>
        <location evidence="1">Cell membrane</location>
        <topology evidence="1">Multi-pass membrane protein</topology>
    </subcellularLocation>
</comment>
<keyword evidence="5 6" id="KW-0472">Membrane</keyword>
<feature type="transmembrane region" description="Helical" evidence="6">
    <location>
        <begin position="57"/>
        <end position="80"/>
    </location>
</feature>
<dbReference type="Proteomes" id="UP000182126">
    <property type="component" value="Chromosome I"/>
</dbReference>
<dbReference type="EMBL" id="LT629770">
    <property type="protein sequence ID" value="SDT04075.1"/>
    <property type="molecule type" value="Genomic_DNA"/>
</dbReference>
<accession>A0A1H1X3Y5</accession>
<dbReference type="PANTHER" id="PTHR30213:SF1">
    <property type="entry name" value="INNER MEMBRANE PROTEIN YHJD"/>
    <property type="match status" value="1"/>
</dbReference>
<feature type="transmembrane region" description="Helical" evidence="6">
    <location>
        <begin position="157"/>
        <end position="185"/>
    </location>
</feature>
<keyword evidence="2" id="KW-1003">Cell membrane</keyword>
<evidence type="ECO:0000313" key="8">
    <source>
        <dbReference type="Proteomes" id="UP000182126"/>
    </source>
</evidence>
<organism evidence="7 8">
    <name type="scientific">Microbacterium paraoxydans</name>
    <dbReference type="NCBI Taxonomy" id="199592"/>
    <lineage>
        <taxon>Bacteria</taxon>
        <taxon>Bacillati</taxon>
        <taxon>Actinomycetota</taxon>
        <taxon>Actinomycetes</taxon>
        <taxon>Micrococcales</taxon>
        <taxon>Microbacteriaceae</taxon>
        <taxon>Microbacterium</taxon>
    </lineage>
</organism>
<feature type="transmembrane region" description="Helical" evidence="6">
    <location>
        <begin position="119"/>
        <end position="145"/>
    </location>
</feature>
<feature type="transmembrane region" description="Helical" evidence="6">
    <location>
        <begin position="205"/>
        <end position="231"/>
    </location>
</feature>
<evidence type="ECO:0000256" key="2">
    <source>
        <dbReference type="ARBA" id="ARBA00022475"/>
    </source>
</evidence>
<dbReference type="Pfam" id="PF03631">
    <property type="entry name" value="Virul_fac_BrkB"/>
    <property type="match status" value="1"/>
</dbReference>
<reference evidence="7 8" key="1">
    <citation type="submission" date="2016-10" db="EMBL/GenBank/DDBJ databases">
        <authorList>
            <person name="de Groot N.N."/>
        </authorList>
    </citation>
    <scope>NUCLEOTIDE SEQUENCE [LARGE SCALE GENOMIC DNA]</scope>
    <source>
        <strain evidence="7 8">DSM 15019</strain>
    </source>
</reference>